<feature type="modified residue" description="4-aspartylphosphate" evidence="1">
    <location>
        <position position="54"/>
    </location>
</feature>
<keyword evidence="4" id="KW-0238">DNA-binding</keyword>
<dbReference type="PANTHER" id="PTHR37299:SF1">
    <property type="entry name" value="STAGE 0 SPORULATION PROTEIN A HOMOLOG"/>
    <property type="match status" value="1"/>
</dbReference>
<evidence type="ECO:0000313" key="4">
    <source>
        <dbReference type="EMBL" id="PHN01825.1"/>
    </source>
</evidence>
<keyword evidence="1" id="KW-0597">Phosphoprotein</keyword>
<feature type="domain" description="Response regulatory" evidence="2">
    <location>
        <begin position="3"/>
        <end position="114"/>
    </location>
</feature>
<dbReference type="GO" id="GO:0003677">
    <property type="term" value="F:DNA binding"/>
    <property type="evidence" value="ECO:0007669"/>
    <property type="project" value="UniProtKB-KW"/>
</dbReference>
<dbReference type="Gene3D" id="3.40.50.2300">
    <property type="match status" value="1"/>
</dbReference>
<proteinExistence type="predicted"/>
<dbReference type="OrthoDB" id="1646880at2"/>
<dbReference type="EMBL" id="PDUD01000048">
    <property type="protein sequence ID" value="PHN01825.1"/>
    <property type="molecule type" value="Genomic_DNA"/>
</dbReference>
<reference evidence="4 5" key="1">
    <citation type="submission" date="2017-10" db="EMBL/GenBank/DDBJ databases">
        <title>The draft genome sequence of Lewinella nigricans NBRC 102662.</title>
        <authorList>
            <person name="Wang K."/>
        </authorList>
    </citation>
    <scope>NUCLEOTIDE SEQUENCE [LARGE SCALE GENOMIC DNA]</scope>
    <source>
        <strain evidence="4 5">NBRC 102662</strain>
    </source>
</reference>
<dbReference type="InterPro" id="IPR011006">
    <property type="entry name" value="CheY-like_superfamily"/>
</dbReference>
<dbReference type="PROSITE" id="PS50930">
    <property type="entry name" value="HTH_LYTTR"/>
    <property type="match status" value="1"/>
</dbReference>
<dbReference type="Proteomes" id="UP000223913">
    <property type="component" value="Unassembled WGS sequence"/>
</dbReference>
<dbReference type="AlphaFoldDB" id="A0A2D0N001"/>
<gene>
    <name evidence="4" type="ORF">CRP01_34875</name>
</gene>
<protein>
    <submittedName>
        <fullName evidence="4">DNA-binding response regulator</fullName>
    </submittedName>
</protein>
<name>A0A2D0N001_FLAN2</name>
<dbReference type="SMART" id="SM00850">
    <property type="entry name" value="LytTR"/>
    <property type="match status" value="1"/>
</dbReference>
<comment type="caution">
    <text evidence="4">The sequence shown here is derived from an EMBL/GenBank/DDBJ whole genome shotgun (WGS) entry which is preliminary data.</text>
</comment>
<dbReference type="PANTHER" id="PTHR37299">
    <property type="entry name" value="TRANSCRIPTIONAL REGULATOR-RELATED"/>
    <property type="match status" value="1"/>
</dbReference>
<dbReference type="PROSITE" id="PS50110">
    <property type="entry name" value="RESPONSE_REGULATORY"/>
    <property type="match status" value="1"/>
</dbReference>
<feature type="domain" description="HTH LytTR-type" evidence="3">
    <location>
        <begin position="139"/>
        <end position="226"/>
    </location>
</feature>
<dbReference type="RefSeq" id="WP_099154715.1">
    <property type="nucleotide sequence ID" value="NZ_PDUD01000048.1"/>
</dbReference>
<dbReference type="SMART" id="SM00448">
    <property type="entry name" value="REC"/>
    <property type="match status" value="1"/>
</dbReference>
<dbReference type="InterPro" id="IPR001789">
    <property type="entry name" value="Sig_transdc_resp-reg_receiver"/>
</dbReference>
<dbReference type="GO" id="GO:0000156">
    <property type="term" value="F:phosphorelay response regulator activity"/>
    <property type="evidence" value="ECO:0007669"/>
    <property type="project" value="InterPro"/>
</dbReference>
<dbReference type="Pfam" id="PF00072">
    <property type="entry name" value="Response_reg"/>
    <property type="match status" value="1"/>
</dbReference>
<dbReference type="SUPFAM" id="SSF52172">
    <property type="entry name" value="CheY-like"/>
    <property type="match status" value="1"/>
</dbReference>
<evidence type="ECO:0000259" key="2">
    <source>
        <dbReference type="PROSITE" id="PS50110"/>
    </source>
</evidence>
<accession>A0A2D0N001</accession>
<dbReference type="Gene3D" id="2.40.50.1020">
    <property type="entry name" value="LytTr DNA-binding domain"/>
    <property type="match status" value="1"/>
</dbReference>
<organism evidence="4 5">
    <name type="scientific">Flavilitoribacter nigricans (strain ATCC 23147 / DSM 23189 / NBRC 102662 / NCIMB 1420 / SS-2)</name>
    <name type="common">Lewinella nigricans</name>
    <dbReference type="NCBI Taxonomy" id="1122177"/>
    <lineage>
        <taxon>Bacteria</taxon>
        <taxon>Pseudomonadati</taxon>
        <taxon>Bacteroidota</taxon>
        <taxon>Saprospiria</taxon>
        <taxon>Saprospirales</taxon>
        <taxon>Lewinellaceae</taxon>
        <taxon>Flavilitoribacter</taxon>
    </lineage>
</organism>
<evidence type="ECO:0000259" key="3">
    <source>
        <dbReference type="PROSITE" id="PS50930"/>
    </source>
</evidence>
<keyword evidence="5" id="KW-1185">Reference proteome</keyword>
<dbReference type="InterPro" id="IPR046947">
    <property type="entry name" value="LytR-like"/>
</dbReference>
<dbReference type="InterPro" id="IPR007492">
    <property type="entry name" value="LytTR_DNA-bd_dom"/>
</dbReference>
<dbReference type="Pfam" id="PF04397">
    <property type="entry name" value="LytTR"/>
    <property type="match status" value="1"/>
</dbReference>
<evidence type="ECO:0000256" key="1">
    <source>
        <dbReference type="PROSITE-ProRule" id="PRU00169"/>
    </source>
</evidence>
<sequence>MIKCLIIDDNPMARLAIRNFIQEVDFLSLSGECEDAVQAMNWLQKEPIELLFLDVEMPQMTGLELLESLTHRPLVILITSKTEYAVQAYNLEVIDYIVKPIKLARFLKAVNRAKDFLRPTQKEADGYLFARIDNVLTRLDFDQILYVETMGDYIRIATPQKKYMVHLTLKALLEKLPPDRFLRIHRSYVVALDKIDSFADNMVSIQKNVLAVSETYRAHLLEKLNALN</sequence>
<evidence type="ECO:0000313" key="5">
    <source>
        <dbReference type="Proteomes" id="UP000223913"/>
    </source>
</evidence>